<dbReference type="EMBL" id="JBHRWW010000012">
    <property type="protein sequence ID" value="MFC3689732.1"/>
    <property type="molecule type" value="Genomic_DNA"/>
</dbReference>
<evidence type="ECO:0000313" key="3">
    <source>
        <dbReference type="EMBL" id="MFC3689732.1"/>
    </source>
</evidence>
<feature type="chain" id="PRO_5045809405" description="Lipoprotein" evidence="2">
    <location>
        <begin position="29"/>
        <end position="220"/>
    </location>
</feature>
<gene>
    <name evidence="3" type="ORF">ACFOLH_15395</name>
</gene>
<organism evidence="3 4">
    <name type="scientific">Aquipuribacter hungaricus</name>
    <dbReference type="NCBI Taxonomy" id="545624"/>
    <lineage>
        <taxon>Bacteria</taxon>
        <taxon>Bacillati</taxon>
        <taxon>Actinomycetota</taxon>
        <taxon>Actinomycetes</taxon>
        <taxon>Micrococcales</taxon>
        <taxon>Intrasporangiaceae</taxon>
        <taxon>Aquipuribacter</taxon>
    </lineage>
</organism>
<accession>A0ABV7WK89</accession>
<comment type="caution">
    <text evidence="3">The sequence shown here is derived from an EMBL/GenBank/DDBJ whole genome shotgun (WGS) entry which is preliminary data.</text>
</comment>
<protein>
    <recommendedName>
        <fullName evidence="5">Lipoprotein</fullName>
    </recommendedName>
</protein>
<proteinExistence type="predicted"/>
<sequence>MSRTTSTSTARTSRVLPAVALLAALALGGCTVQTPGAGDGDSTTEAAAPSSETPSGGDDGGGDELSSEEISARLLDEGEALAAIEPLGTTAATLEVSPQPTEVTLEVLEVRAGPTGTLVTMQVTAAETVGVGLSTFITGEIGNTEYPTDMDLVDPTTQERLQPITAAEGGQWCQCSFLPRVIGPEPARISAGFPALDPSTTTVDLRLGTFPVLADLPVTR</sequence>
<keyword evidence="2" id="KW-0732">Signal</keyword>
<evidence type="ECO:0000313" key="4">
    <source>
        <dbReference type="Proteomes" id="UP001595685"/>
    </source>
</evidence>
<evidence type="ECO:0000256" key="1">
    <source>
        <dbReference type="SAM" id="MobiDB-lite"/>
    </source>
</evidence>
<keyword evidence="4" id="KW-1185">Reference proteome</keyword>
<evidence type="ECO:0000256" key="2">
    <source>
        <dbReference type="SAM" id="SignalP"/>
    </source>
</evidence>
<feature type="signal peptide" evidence="2">
    <location>
        <begin position="1"/>
        <end position="28"/>
    </location>
</feature>
<evidence type="ECO:0008006" key="5">
    <source>
        <dbReference type="Google" id="ProtNLM"/>
    </source>
</evidence>
<dbReference type="PROSITE" id="PS51257">
    <property type="entry name" value="PROKAR_LIPOPROTEIN"/>
    <property type="match status" value="1"/>
</dbReference>
<feature type="region of interest" description="Disordered" evidence="1">
    <location>
        <begin position="35"/>
        <end position="66"/>
    </location>
</feature>
<reference evidence="4" key="1">
    <citation type="journal article" date="2019" name="Int. J. Syst. Evol. Microbiol.">
        <title>The Global Catalogue of Microorganisms (GCM) 10K type strain sequencing project: providing services to taxonomists for standard genome sequencing and annotation.</title>
        <authorList>
            <consortium name="The Broad Institute Genomics Platform"/>
            <consortium name="The Broad Institute Genome Sequencing Center for Infectious Disease"/>
            <person name="Wu L."/>
            <person name="Ma J."/>
        </authorList>
    </citation>
    <scope>NUCLEOTIDE SEQUENCE [LARGE SCALE GENOMIC DNA]</scope>
    <source>
        <strain evidence="4">NCAIM B.02333</strain>
    </source>
</reference>
<name>A0ABV7WK89_9MICO</name>
<dbReference type="RefSeq" id="WP_340294104.1">
    <property type="nucleotide sequence ID" value="NZ_JBBEOI010000139.1"/>
</dbReference>
<dbReference type="Proteomes" id="UP001595685">
    <property type="component" value="Unassembled WGS sequence"/>
</dbReference>